<dbReference type="AlphaFoldDB" id="A0A9Q0K1X4"/>
<dbReference type="Gene3D" id="3.80.10.10">
    <property type="entry name" value="Ribonuclease Inhibitor"/>
    <property type="match status" value="3"/>
</dbReference>
<organism evidence="3 4">
    <name type="scientific">Protea cynaroides</name>
    <dbReference type="NCBI Taxonomy" id="273540"/>
    <lineage>
        <taxon>Eukaryota</taxon>
        <taxon>Viridiplantae</taxon>
        <taxon>Streptophyta</taxon>
        <taxon>Embryophyta</taxon>
        <taxon>Tracheophyta</taxon>
        <taxon>Spermatophyta</taxon>
        <taxon>Magnoliopsida</taxon>
        <taxon>Proteales</taxon>
        <taxon>Proteaceae</taxon>
        <taxon>Protea</taxon>
    </lineage>
</organism>
<gene>
    <name evidence="3" type="ORF">NE237_026066</name>
</gene>
<reference evidence="3" key="1">
    <citation type="journal article" date="2023" name="Plant J.">
        <title>The genome of the king protea, Protea cynaroides.</title>
        <authorList>
            <person name="Chang J."/>
            <person name="Duong T.A."/>
            <person name="Schoeman C."/>
            <person name="Ma X."/>
            <person name="Roodt D."/>
            <person name="Barker N."/>
            <person name="Li Z."/>
            <person name="Van de Peer Y."/>
            <person name="Mizrachi E."/>
        </authorList>
    </citation>
    <scope>NUCLEOTIDE SEQUENCE</scope>
    <source>
        <tissue evidence="3">Young leaves</tissue>
    </source>
</reference>
<feature type="domain" description="Disease resistance R13L4/SHOC-2-like LRR" evidence="2">
    <location>
        <begin position="75"/>
        <end position="220"/>
    </location>
</feature>
<evidence type="ECO:0000313" key="3">
    <source>
        <dbReference type="EMBL" id="KAJ4958955.1"/>
    </source>
</evidence>
<dbReference type="Pfam" id="PF23598">
    <property type="entry name" value="LRR_14"/>
    <property type="match status" value="1"/>
</dbReference>
<dbReference type="PANTHER" id="PTHR36766:SF30">
    <property type="entry name" value="TIR-NBS TYPE DISEASE RESISTANCE PROTEIN-RELATED"/>
    <property type="match status" value="1"/>
</dbReference>
<dbReference type="Proteomes" id="UP001141806">
    <property type="component" value="Unassembled WGS sequence"/>
</dbReference>
<protein>
    <recommendedName>
        <fullName evidence="2">Disease resistance R13L4/SHOC-2-like LRR domain-containing protein</fullName>
    </recommendedName>
</protein>
<dbReference type="OrthoDB" id="1896560at2759"/>
<evidence type="ECO:0000313" key="4">
    <source>
        <dbReference type="Proteomes" id="UP001141806"/>
    </source>
</evidence>
<keyword evidence="4" id="KW-1185">Reference proteome</keyword>
<keyword evidence="1" id="KW-0677">Repeat</keyword>
<dbReference type="SUPFAM" id="SSF52058">
    <property type="entry name" value="L domain-like"/>
    <property type="match status" value="2"/>
</dbReference>
<accession>A0A9Q0K1X4</accession>
<name>A0A9Q0K1X4_9MAGN</name>
<sequence>MSEGFAAMSKLRLLKVDYAGIAGNLVQSFSELRWLSWKGCPTLFTPTNPRKLVVPDLIVSDITESWMGWNDIMLSRTLDFSANPQLEVLILEYCSNLRLVILNLRCCMRLKYLPTNICELSSLKKLDIRFTSICQFPGKIGCLEALIELYVRPCFEVQLPNSIGNLRNLKTLSPADDTTISRFSLLQKLSFYMCENLQSLPELPSSLKSLNADECKNLREISGFSNMRNLVSGSINIELIIEVCPLLRKILNLSDSINLVFIEIRGCMGKVDYKGLPSLRRIPYLLGSKNLVCIEILRCHDLSKIDGLEGLHSLEKLIIKVCPLLGKIPNLSVLINLVFDIYGCEKLSEIEGLEDLKALISFDLTHCESIGRLPDLSKLKTLEYLLISNLTMLLKVGCLEGLKSLEELKIYKAPSLKVLPNISTLKNLKGLELQLCGKGRSQVLTSWSDWKYWKYWKCVGANQWKDYQICQT</sequence>
<comment type="caution">
    <text evidence="3">The sequence shown here is derived from an EMBL/GenBank/DDBJ whole genome shotgun (WGS) entry which is preliminary data.</text>
</comment>
<evidence type="ECO:0000256" key="1">
    <source>
        <dbReference type="ARBA" id="ARBA00022737"/>
    </source>
</evidence>
<dbReference type="InterPro" id="IPR055414">
    <property type="entry name" value="LRR_R13L4/SHOC2-like"/>
</dbReference>
<proteinExistence type="predicted"/>
<dbReference type="EMBL" id="JAMYWD010000010">
    <property type="protein sequence ID" value="KAJ4958955.1"/>
    <property type="molecule type" value="Genomic_DNA"/>
</dbReference>
<dbReference type="PANTHER" id="PTHR36766">
    <property type="entry name" value="PLANT BROAD-SPECTRUM MILDEW RESISTANCE PROTEIN RPW8"/>
    <property type="match status" value="1"/>
</dbReference>
<evidence type="ECO:0000259" key="2">
    <source>
        <dbReference type="Pfam" id="PF23598"/>
    </source>
</evidence>
<dbReference type="InterPro" id="IPR032675">
    <property type="entry name" value="LRR_dom_sf"/>
</dbReference>